<evidence type="ECO:0000313" key="3">
    <source>
        <dbReference type="EMBL" id="PLW04734.1"/>
    </source>
</evidence>
<dbReference type="Proteomes" id="UP000235392">
    <property type="component" value="Unassembled WGS sequence"/>
</dbReference>
<dbReference type="EMBL" id="PGCJ01001573">
    <property type="protein sequence ID" value="PLW04734.1"/>
    <property type="molecule type" value="Genomic_DNA"/>
</dbReference>
<dbReference type="GO" id="GO:0034198">
    <property type="term" value="P:cellular response to amino acid starvation"/>
    <property type="evidence" value="ECO:0007669"/>
    <property type="project" value="TreeGrafter"/>
</dbReference>
<name>A0A2N5RUR6_9BASI</name>
<dbReference type="EMBL" id="PGCI01000672">
    <property type="protein sequence ID" value="PLW22205.1"/>
    <property type="molecule type" value="Genomic_DNA"/>
</dbReference>
<dbReference type="AlphaFoldDB" id="A0A2N5RUR6"/>
<evidence type="ECO:0000256" key="2">
    <source>
        <dbReference type="SAM" id="Coils"/>
    </source>
</evidence>
<accession>A0A2N5RUR6</accession>
<dbReference type="GO" id="GO:0005829">
    <property type="term" value="C:cytosol"/>
    <property type="evidence" value="ECO:0007669"/>
    <property type="project" value="TreeGrafter"/>
</dbReference>
<evidence type="ECO:0000313" key="5">
    <source>
        <dbReference type="Proteomes" id="UP000235388"/>
    </source>
</evidence>
<dbReference type="OrthoDB" id="5148094at2759"/>
<organism evidence="3 5">
    <name type="scientific">Puccinia coronata f. sp. avenae</name>
    <dbReference type="NCBI Taxonomy" id="200324"/>
    <lineage>
        <taxon>Eukaryota</taxon>
        <taxon>Fungi</taxon>
        <taxon>Dikarya</taxon>
        <taxon>Basidiomycota</taxon>
        <taxon>Pucciniomycotina</taxon>
        <taxon>Pucciniomycetes</taxon>
        <taxon>Pucciniales</taxon>
        <taxon>Pucciniaceae</taxon>
        <taxon>Puccinia</taxon>
    </lineage>
</organism>
<dbReference type="STRING" id="200324.A0A2N5RUR6"/>
<dbReference type="GO" id="GO:0019887">
    <property type="term" value="F:protein kinase regulator activity"/>
    <property type="evidence" value="ECO:0007669"/>
    <property type="project" value="TreeGrafter"/>
</dbReference>
<evidence type="ECO:0000256" key="1">
    <source>
        <dbReference type="ARBA" id="ARBA00022737"/>
    </source>
</evidence>
<gene>
    <name evidence="3" type="ORF">PCANC_27566</name>
    <name evidence="4" type="ORF">PCASD_18924</name>
</gene>
<evidence type="ECO:0000313" key="4">
    <source>
        <dbReference type="EMBL" id="PLW22205.1"/>
    </source>
</evidence>
<dbReference type="InterPro" id="IPR011989">
    <property type="entry name" value="ARM-like"/>
</dbReference>
<dbReference type="GO" id="GO:0006417">
    <property type="term" value="P:regulation of translation"/>
    <property type="evidence" value="ECO:0007669"/>
    <property type="project" value="TreeGrafter"/>
</dbReference>
<feature type="coiled-coil region" evidence="2">
    <location>
        <begin position="69"/>
        <end position="99"/>
    </location>
</feature>
<evidence type="ECO:0000313" key="6">
    <source>
        <dbReference type="Proteomes" id="UP000235392"/>
    </source>
</evidence>
<sequence>MPRITSRKQLFSSSEGSLAISEQVPILIQRLLDDTLNATKYAKRQGSAYGLGGAIKGHGMTCIQEFSIVNRLRDALEDKKNSRARAAEVREAIQDTAREIMRGIYEHAVKLI</sequence>
<keyword evidence="5" id="KW-1185">Reference proteome</keyword>
<keyword evidence="1" id="KW-0677">Repeat</keyword>
<dbReference type="PANTHER" id="PTHR23346">
    <property type="entry name" value="TRANSLATIONAL ACTIVATOR GCN1-RELATED"/>
    <property type="match status" value="1"/>
</dbReference>
<protein>
    <submittedName>
        <fullName evidence="3">Uncharacterized protein</fullName>
    </submittedName>
</protein>
<dbReference type="Gene3D" id="1.25.10.10">
    <property type="entry name" value="Leucine-rich Repeat Variant"/>
    <property type="match status" value="1"/>
</dbReference>
<dbReference type="Proteomes" id="UP000235388">
    <property type="component" value="Unassembled WGS sequence"/>
</dbReference>
<comment type="caution">
    <text evidence="3">The sequence shown here is derived from an EMBL/GenBank/DDBJ whole genome shotgun (WGS) entry which is preliminary data.</text>
</comment>
<proteinExistence type="predicted"/>
<keyword evidence="2" id="KW-0175">Coiled coil</keyword>
<reference evidence="5 6" key="1">
    <citation type="submission" date="2017-11" db="EMBL/GenBank/DDBJ databases">
        <title>De novo assembly and phasing of dikaryotic genomes from two isolates of Puccinia coronata f. sp. avenae, the causal agent of oat crown rust.</title>
        <authorList>
            <person name="Miller M.E."/>
            <person name="Zhang Y."/>
            <person name="Omidvar V."/>
            <person name="Sperschneider J."/>
            <person name="Schwessinger B."/>
            <person name="Raley C."/>
            <person name="Palmer J.M."/>
            <person name="Garnica D."/>
            <person name="Upadhyaya N."/>
            <person name="Rathjen J."/>
            <person name="Taylor J.M."/>
            <person name="Park R.F."/>
            <person name="Dodds P.N."/>
            <person name="Hirsch C.D."/>
            <person name="Kianian S.F."/>
            <person name="Figueroa M."/>
        </authorList>
    </citation>
    <scope>NUCLEOTIDE SEQUENCE [LARGE SCALE GENOMIC DNA]</scope>
    <source>
        <strain evidence="3">12NC29</strain>
        <strain evidence="4">12SD80</strain>
    </source>
</reference>
<dbReference type="PANTHER" id="PTHR23346:SF7">
    <property type="entry name" value="STALLED RIBOSOME SENSOR GCN1"/>
    <property type="match status" value="1"/>
</dbReference>